<dbReference type="GO" id="GO:0006281">
    <property type="term" value="P:DNA repair"/>
    <property type="evidence" value="ECO:0007669"/>
    <property type="project" value="TreeGrafter"/>
</dbReference>
<feature type="compositionally biased region" description="Acidic residues" evidence="5">
    <location>
        <begin position="1248"/>
        <end position="1257"/>
    </location>
</feature>
<feature type="compositionally biased region" description="Polar residues" evidence="5">
    <location>
        <begin position="1144"/>
        <end position="1155"/>
    </location>
</feature>
<dbReference type="GO" id="GO:0003677">
    <property type="term" value="F:DNA binding"/>
    <property type="evidence" value="ECO:0007669"/>
    <property type="project" value="TreeGrafter"/>
</dbReference>
<dbReference type="PANTHER" id="PTHR22940:SF4">
    <property type="entry name" value="PROTEIN TIMELESS HOMOLOG"/>
    <property type="match status" value="1"/>
</dbReference>
<keyword evidence="8" id="KW-1185">Reference proteome</keyword>
<dbReference type="GO" id="GO:0031298">
    <property type="term" value="C:replication fork protection complex"/>
    <property type="evidence" value="ECO:0007669"/>
    <property type="project" value="TreeGrafter"/>
</dbReference>
<feature type="compositionally biased region" description="Acidic residues" evidence="5">
    <location>
        <begin position="1203"/>
        <end position="1213"/>
    </location>
</feature>
<proteinExistence type="predicted"/>
<keyword evidence="3" id="KW-0539">Nucleus</keyword>
<feature type="compositionally biased region" description="Basic residues" evidence="5">
    <location>
        <begin position="1070"/>
        <end position="1089"/>
    </location>
</feature>
<evidence type="ECO:0000313" key="7">
    <source>
        <dbReference type="EMBL" id="GAC97535.1"/>
    </source>
</evidence>
<feature type="region of interest" description="Disordered" evidence="5">
    <location>
        <begin position="1"/>
        <end position="49"/>
    </location>
</feature>
<sequence length="1298" mass="145239">MASENDYYSDDLEGDEGFLTDVSEDEYGNDRGETGHDEEDAPDKEEIRDAARDLCMQIGQYDYGDDADEQDDGDKVYTRWRHGPRALGALRSLRKLWKLDDDDPTRKVARAFADNEVLENFIVPALLESAGQGKEGDAIALACTDLLTAMTWPFDGVAELREQEKQGYDSDELREITHLDKHLINYKSVILRSQSLDKQHDVLGVVMRYLLLPNLATKQHQRSSLVTGIIGMCLHLFRNLLAIRDPVTTSLSSVAQLSNAHLQSKLVLSMQKHHILDTLLMLASSAETPTFNAWNAIASECIFHIFVGTKVKEIAELAPSSLPSRSAAPASASGRGADAEPSTSRTAARSASALAESLATEAKMKRASASGKIPTRHSRFGTTINFVGPDGERRVARNQSALVKSTAQLAEEAMSKGRRRAQRRKDAQERGAPKLKSNWTADAAIVLQEWADTFVQSGFEPLAKSILKDIRSERDKLGDLDVARIRIMQLGAFFLEYFLSRRATAANRRQPAKTASLVQSAPTQGTLDLLEPEQQPESADASEKQPEEAEEEWPFELVSQWLEPWAFRMVLVRTIQAQESKAWLEFVASVQLWIVLLRLVDELAVSKKESERDVAEGLQAEFYYMGETLDACHAIVRSYTTQSFAFLDTIITFAHVMPKMLERYASNRDHMYVQAKKQVRRSRQDGNLDADEDEARQIKEHLQETRSEREFRFADFQRKLATKQLAKACIDYLARWQDFGDMEEQLTKLVTVMHRITIKANDYRQFFLAGHRAALRKVISGDAIRILEARAPASAPNLKKLMDYILRKFSKLSPDEQSIYDTGKRPPRQPKPPKVPAEIAVRPGMTPEEEIGVAVGLLLKKEKMQAVLWVKSALEMASAMRAELVLHHEEEEAQRSVEGGGDKAMLLGELERQNESPVERFQPYELAYRGNDDLRTDASLLPELKLLCRLAGLEANDDELVNWRWSVPKEILPHHLDEKIEAIERFIREPLDTHGRELNALVMRIRKPRVAGEGGTDRDVLNPADLPAGWNGGQSDSDEDGDYFDRVRANRGLVGGDEAAADGGLLRSSAGKKKSKSTSKRSGSKKQKRRTEQDFINDSDDEFAFAMGDIENTQAQSRADAEDNSSDDDNDRSDEDEMDDRDTPATSSVADMQEQQDGKVSALEALRAAKRKHSKVKSTKEPLQDASQRTNRQVDRNRLFLADSDEDEMDELESPTKQTGDAEAASPGARVGTWDLMPSKRSATSLFVEDEEDDDDLLGSGSPDESVRASAVMDKVLASGVAKRRRMAILDDDDENDD</sequence>
<feature type="compositionally biased region" description="Low complexity" evidence="5">
    <location>
        <begin position="322"/>
        <end position="361"/>
    </location>
</feature>
<evidence type="ECO:0000256" key="4">
    <source>
        <dbReference type="ARBA" id="ARBA00023306"/>
    </source>
</evidence>
<dbReference type="RefSeq" id="XP_012191122.1">
    <property type="nucleotide sequence ID" value="XM_012335732.1"/>
</dbReference>
<dbReference type="EMBL" id="DF238810">
    <property type="protein sequence ID" value="GAC97535.1"/>
    <property type="molecule type" value="Genomic_DNA"/>
</dbReference>
<feature type="compositionally biased region" description="Low complexity" evidence="5">
    <location>
        <begin position="1056"/>
        <end position="1069"/>
    </location>
</feature>
<evidence type="ECO:0000256" key="2">
    <source>
        <dbReference type="ARBA" id="ARBA00022880"/>
    </source>
</evidence>
<dbReference type="HOGENOM" id="CLU_004294_0_0_1"/>
<comment type="subcellular location">
    <subcellularLocation>
        <location evidence="1">Nucleus</location>
    </subcellularLocation>
</comment>
<dbReference type="GeneID" id="24110401"/>
<dbReference type="InterPro" id="IPR044998">
    <property type="entry name" value="Timeless"/>
</dbReference>
<organism evidence="7 8">
    <name type="scientific">Pseudozyma hubeiensis (strain SY62)</name>
    <name type="common">Yeast</name>
    <dbReference type="NCBI Taxonomy" id="1305764"/>
    <lineage>
        <taxon>Eukaryota</taxon>
        <taxon>Fungi</taxon>
        <taxon>Dikarya</taxon>
        <taxon>Basidiomycota</taxon>
        <taxon>Ustilaginomycotina</taxon>
        <taxon>Ustilaginomycetes</taxon>
        <taxon>Ustilaginales</taxon>
        <taxon>Ustilaginaceae</taxon>
        <taxon>Pseudozyma</taxon>
    </lineage>
</organism>
<dbReference type="STRING" id="1305764.R9PHF3"/>
<evidence type="ECO:0000256" key="3">
    <source>
        <dbReference type="ARBA" id="ARBA00023242"/>
    </source>
</evidence>
<feature type="region of interest" description="Disordered" evidence="5">
    <location>
        <begin position="413"/>
        <end position="435"/>
    </location>
</feature>
<dbReference type="Pfam" id="PF04821">
    <property type="entry name" value="TIMELESS"/>
    <property type="match status" value="1"/>
</dbReference>
<feature type="region of interest" description="Disordered" evidence="5">
    <location>
        <begin position="530"/>
        <end position="549"/>
    </location>
</feature>
<keyword evidence="4" id="KW-0131">Cell cycle</keyword>
<feature type="region of interest" description="Disordered" evidence="5">
    <location>
        <begin position="322"/>
        <end position="386"/>
    </location>
</feature>
<accession>R9PHF3</accession>
<feature type="domain" description="Timeless N-terminal" evidence="6">
    <location>
        <begin position="80"/>
        <end position="385"/>
    </location>
</feature>
<evidence type="ECO:0000259" key="6">
    <source>
        <dbReference type="Pfam" id="PF04821"/>
    </source>
</evidence>
<feature type="region of interest" description="Disordered" evidence="5">
    <location>
        <begin position="1056"/>
        <end position="1098"/>
    </location>
</feature>
<feature type="region of interest" description="Disordered" evidence="5">
    <location>
        <begin position="1114"/>
        <end position="1268"/>
    </location>
</feature>
<reference evidence="8" key="1">
    <citation type="journal article" date="2013" name="Genome Announc.">
        <title>Draft genome sequence of the basidiomycetous yeast-like fungus Pseudozyma hubeiensis SY62, which produces an abundant amount of the biosurfactant mannosylerythritol lipids.</title>
        <authorList>
            <person name="Konishi M."/>
            <person name="Hatada Y."/>
            <person name="Horiuchi J."/>
        </authorList>
    </citation>
    <scope>NUCLEOTIDE SEQUENCE [LARGE SCALE GENOMIC DNA]</scope>
    <source>
        <strain evidence="8">SY62</strain>
    </source>
</reference>
<dbReference type="InterPro" id="IPR006906">
    <property type="entry name" value="Timeless_N"/>
</dbReference>
<name>R9PHF3_PSEHS</name>
<feature type="region of interest" description="Disordered" evidence="5">
    <location>
        <begin position="816"/>
        <end position="835"/>
    </location>
</feature>
<evidence type="ECO:0000256" key="5">
    <source>
        <dbReference type="SAM" id="MobiDB-lite"/>
    </source>
</evidence>
<dbReference type="OrthoDB" id="310853at2759"/>
<gene>
    <name evidence="7" type="ORF">PHSY_005121</name>
</gene>
<protein>
    <submittedName>
        <fullName evidence="7">Replication fork protection complex subunit</fullName>
    </submittedName>
</protein>
<dbReference type="GO" id="GO:0043111">
    <property type="term" value="P:replication fork arrest"/>
    <property type="evidence" value="ECO:0007669"/>
    <property type="project" value="TreeGrafter"/>
</dbReference>
<dbReference type="eggNOG" id="KOG1974">
    <property type="taxonomic scope" value="Eukaryota"/>
</dbReference>
<dbReference type="GO" id="GO:0000076">
    <property type="term" value="P:DNA replication checkpoint signaling"/>
    <property type="evidence" value="ECO:0007669"/>
    <property type="project" value="TreeGrafter"/>
</dbReference>
<feature type="region of interest" description="Disordered" evidence="5">
    <location>
        <begin position="1012"/>
        <end position="1043"/>
    </location>
</feature>
<evidence type="ECO:0000256" key="1">
    <source>
        <dbReference type="ARBA" id="ARBA00004123"/>
    </source>
</evidence>
<keyword evidence="2" id="KW-0236">DNA replication inhibitor</keyword>
<feature type="compositionally biased region" description="Basic residues" evidence="5">
    <location>
        <begin position="1168"/>
        <end position="1177"/>
    </location>
</feature>
<dbReference type="PANTHER" id="PTHR22940">
    <property type="entry name" value="TIMEOUT/TIMELESS-2"/>
    <property type="match status" value="1"/>
</dbReference>
<feature type="compositionally biased region" description="Acidic residues" evidence="5">
    <location>
        <begin position="7"/>
        <end position="27"/>
    </location>
</feature>
<evidence type="ECO:0000313" key="8">
    <source>
        <dbReference type="Proteomes" id="UP000014071"/>
    </source>
</evidence>
<dbReference type="Proteomes" id="UP000014071">
    <property type="component" value="Unassembled WGS sequence"/>
</dbReference>
<feature type="compositionally biased region" description="Acidic residues" evidence="5">
    <location>
        <begin position="1122"/>
        <end position="1140"/>
    </location>
</feature>